<reference evidence="3" key="1">
    <citation type="submission" date="2015-06" db="EMBL/GenBank/DDBJ databases">
        <authorList>
            <person name="Parisi A."/>
            <person name="Chiara M."/>
            <person name="Florio D."/>
            <person name="Miccolupo A."/>
            <person name="Manzari C."/>
            <person name="Mion D."/>
            <person name="Caruso M."/>
            <person name="D'erchia A.M."/>
            <person name="Zanoni R."/>
        </authorList>
    </citation>
    <scope>NUCLEOTIDE SEQUENCE [LARGE SCALE GENOMIC DNA]</scope>
    <source>
        <strain evidence="3">73/13</strain>
    </source>
</reference>
<dbReference type="RefSeq" id="WP_099461074.1">
    <property type="nucleotide sequence ID" value="NZ_LDWY01000019.1"/>
</dbReference>
<keyword evidence="1" id="KW-0472">Membrane</keyword>
<evidence type="ECO:0000313" key="2">
    <source>
        <dbReference type="EMBL" id="PHY91802.1"/>
    </source>
</evidence>
<evidence type="ECO:0000313" key="3">
    <source>
        <dbReference type="Proteomes" id="UP000237472"/>
    </source>
</evidence>
<keyword evidence="1" id="KW-1133">Transmembrane helix</keyword>
<dbReference type="EMBL" id="LDWY01000019">
    <property type="protein sequence ID" value="PHY91802.1"/>
    <property type="molecule type" value="Genomic_DNA"/>
</dbReference>
<dbReference type="Proteomes" id="UP000237472">
    <property type="component" value="Unassembled WGS sequence"/>
</dbReference>
<feature type="transmembrane region" description="Helical" evidence="1">
    <location>
        <begin position="150"/>
        <end position="170"/>
    </location>
</feature>
<protein>
    <submittedName>
        <fullName evidence="2">Membrane protein</fullName>
    </submittedName>
</protein>
<proteinExistence type="predicted"/>
<accession>A0A2G4R5H3</accession>
<gene>
    <name evidence="2" type="ORF">AA994_01870</name>
</gene>
<dbReference type="AlphaFoldDB" id="A0A2G4R5H3"/>
<evidence type="ECO:0000256" key="1">
    <source>
        <dbReference type="SAM" id="Phobius"/>
    </source>
</evidence>
<name>A0A2G4R5H3_9BACT</name>
<dbReference type="OrthoDB" id="5338856at2"/>
<keyword evidence="1" id="KW-0812">Transmembrane</keyword>
<organism evidence="2 3">
    <name type="scientific">Campylobacter vulpis</name>
    <dbReference type="NCBI Taxonomy" id="1655500"/>
    <lineage>
        <taxon>Bacteria</taxon>
        <taxon>Pseudomonadati</taxon>
        <taxon>Campylobacterota</taxon>
        <taxon>Epsilonproteobacteria</taxon>
        <taxon>Campylobacterales</taxon>
        <taxon>Campylobacteraceae</taxon>
        <taxon>Campylobacter</taxon>
    </lineage>
</organism>
<sequence>MKKICFLLLISLPLFSAKLINYNIYDRNDRVDLMLSFDSAYQGKISQKKEGEFALLSFEGLEAKEELKSLSSKLINKIQISSKNNATHIMFQTREKLDFSISVINDKFGLRIRALPEGTNLPSLSQPIKQEASKQGDLMPKPKDIESYDYTNYILVMLVLVLLLIILWWFKKTNVSSKNFGGIKFQRNIDKNNQLVVLDYENKRYILIVGNSNLLLESKEIPQEEVKVGEENFNSFFENNKRKIQNIILEKQKKA</sequence>
<comment type="caution">
    <text evidence="2">The sequence shown here is derived from an EMBL/GenBank/DDBJ whole genome shotgun (WGS) entry which is preliminary data.</text>
</comment>